<protein>
    <recommendedName>
        <fullName evidence="1">DUF6314 domain-containing protein</fullName>
    </recommendedName>
</protein>
<organism evidence="2 3">
    <name type="scientific">Paenarthrobacter aromaticivorans</name>
    <dbReference type="NCBI Taxonomy" id="2849150"/>
    <lineage>
        <taxon>Bacteria</taxon>
        <taxon>Bacillati</taxon>
        <taxon>Actinomycetota</taxon>
        <taxon>Actinomycetes</taxon>
        <taxon>Micrococcales</taxon>
        <taxon>Micrococcaceae</taxon>
        <taxon>Paenarthrobacter</taxon>
    </lineage>
</organism>
<accession>A0ABS6IAR7</accession>
<feature type="domain" description="DUF6314" evidence="1">
    <location>
        <begin position="14"/>
        <end position="144"/>
    </location>
</feature>
<dbReference type="Pfam" id="PF19834">
    <property type="entry name" value="DUF6314"/>
    <property type="match status" value="1"/>
</dbReference>
<reference evidence="2 3" key="1">
    <citation type="submission" date="2021-06" db="EMBL/GenBank/DDBJ databases">
        <authorList>
            <person name="Jeong J.W."/>
        </authorList>
    </citation>
    <scope>NUCLEOTIDE SEQUENCE [LARGE SCALE GENOMIC DNA]</scope>
    <source>
        <strain evidence="2 3">MMS21-TAE1-1</strain>
    </source>
</reference>
<sequence>MNHQQPPQDLRGYLAGAWNVERTLLDRASGTRGTFTGVVRYTEGPDGGLQYREDGTMHWPTHTGAAFREYLLKPGPEPDSMGVFFPDGRPFHVMSFAEQANQDKHWCDPDDYYVNYTWEGPDAFSFTWDVRGPAKDLLLESHLVRIKAGGKRERY</sequence>
<gene>
    <name evidence="2" type="ORF">KSW38_16745</name>
</gene>
<evidence type="ECO:0000313" key="2">
    <source>
        <dbReference type="EMBL" id="MBU8867938.1"/>
    </source>
</evidence>
<keyword evidence="3" id="KW-1185">Reference proteome</keyword>
<dbReference type="InterPro" id="IPR045632">
    <property type="entry name" value="DUF6314"/>
</dbReference>
<name>A0ABS6IAR7_9MICC</name>
<proteinExistence type="predicted"/>
<dbReference type="Proteomes" id="UP000824166">
    <property type="component" value="Unassembled WGS sequence"/>
</dbReference>
<dbReference type="RefSeq" id="WP_216926060.1">
    <property type="nucleotide sequence ID" value="NZ_JAHOPC010000011.1"/>
</dbReference>
<comment type="caution">
    <text evidence="2">The sequence shown here is derived from an EMBL/GenBank/DDBJ whole genome shotgun (WGS) entry which is preliminary data.</text>
</comment>
<evidence type="ECO:0000259" key="1">
    <source>
        <dbReference type="Pfam" id="PF19834"/>
    </source>
</evidence>
<evidence type="ECO:0000313" key="3">
    <source>
        <dbReference type="Proteomes" id="UP000824166"/>
    </source>
</evidence>
<dbReference type="EMBL" id="JAHOPC010000011">
    <property type="protein sequence ID" value="MBU8867938.1"/>
    <property type="molecule type" value="Genomic_DNA"/>
</dbReference>